<reference evidence="2 3" key="1">
    <citation type="journal article" date="2014" name="PLoS Genet.">
        <title>Analysis of the Phlebiopsis gigantea genome, transcriptome and secretome provides insight into its pioneer colonization strategies of wood.</title>
        <authorList>
            <person name="Hori C."/>
            <person name="Ishida T."/>
            <person name="Igarashi K."/>
            <person name="Samejima M."/>
            <person name="Suzuki H."/>
            <person name="Master E."/>
            <person name="Ferreira P."/>
            <person name="Ruiz-Duenas F.J."/>
            <person name="Held B."/>
            <person name="Canessa P."/>
            <person name="Larrondo L.F."/>
            <person name="Schmoll M."/>
            <person name="Druzhinina I.S."/>
            <person name="Kubicek C.P."/>
            <person name="Gaskell J.A."/>
            <person name="Kersten P."/>
            <person name="St John F."/>
            <person name="Glasner J."/>
            <person name="Sabat G."/>
            <person name="Splinter BonDurant S."/>
            <person name="Syed K."/>
            <person name="Yadav J."/>
            <person name="Mgbeahuruike A.C."/>
            <person name="Kovalchuk A."/>
            <person name="Asiegbu F.O."/>
            <person name="Lackner G."/>
            <person name="Hoffmeister D."/>
            <person name="Rencoret J."/>
            <person name="Gutierrez A."/>
            <person name="Sun H."/>
            <person name="Lindquist E."/>
            <person name="Barry K."/>
            <person name="Riley R."/>
            <person name="Grigoriev I.V."/>
            <person name="Henrissat B."/>
            <person name="Kues U."/>
            <person name="Berka R.M."/>
            <person name="Martinez A.T."/>
            <person name="Covert S.F."/>
            <person name="Blanchette R.A."/>
            <person name="Cullen D."/>
        </authorList>
    </citation>
    <scope>NUCLEOTIDE SEQUENCE [LARGE SCALE GENOMIC DNA]</scope>
    <source>
        <strain evidence="2 3">11061_1 CR5-6</strain>
    </source>
</reference>
<evidence type="ECO:0000256" key="1">
    <source>
        <dbReference type="SAM" id="MobiDB-lite"/>
    </source>
</evidence>
<sequence>MADTVESLSNVDGSVPLDNVHPDTEPNTTSGLASSAALRALDAAWTAAAAAAAAVAPNADAPTLLLAVAQDGLLVWRAGAYTGTARCAQDGTGQFSGAVPALAQRLGRFELELGAGRVKAVLRFMDAQGRPLGTFSGIGVQSGLTGTWKGAWVKRREADGDV</sequence>
<dbReference type="HOGENOM" id="CLU_1636007_0_0_1"/>
<dbReference type="Proteomes" id="UP000053257">
    <property type="component" value="Unassembled WGS sequence"/>
</dbReference>
<accession>A0A0C3NMM5</accession>
<proteinExistence type="predicted"/>
<keyword evidence="3" id="KW-1185">Reference proteome</keyword>
<feature type="compositionally biased region" description="Polar residues" evidence="1">
    <location>
        <begin position="1"/>
        <end position="12"/>
    </location>
</feature>
<evidence type="ECO:0000313" key="2">
    <source>
        <dbReference type="EMBL" id="KIP06284.1"/>
    </source>
</evidence>
<protein>
    <submittedName>
        <fullName evidence="2">Uncharacterized protein</fullName>
    </submittedName>
</protein>
<evidence type="ECO:0000313" key="3">
    <source>
        <dbReference type="Proteomes" id="UP000053257"/>
    </source>
</evidence>
<feature type="region of interest" description="Disordered" evidence="1">
    <location>
        <begin position="1"/>
        <end position="31"/>
    </location>
</feature>
<dbReference type="AlphaFoldDB" id="A0A0C3NMM5"/>
<gene>
    <name evidence="2" type="ORF">PHLGIDRAFT_119076</name>
</gene>
<organism evidence="2 3">
    <name type="scientific">Phlebiopsis gigantea (strain 11061_1 CR5-6)</name>
    <name type="common">White-rot fungus</name>
    <name type="synonym">Peniophora gigantea</name>
    <dbReference type="NCBI Taxonomy" id="745531"/>
    <lineage>
        <taxon>Eukaryota</taxon>
        <taxon>Fungi</taxon>
        <taxon>Dikarya</taxon>
        <taxon>Basidiomycota</taxon>
        <taxon>Agaricomycotina</taxon>
        <taxon>Agaricomycetes</taxon>
        <taxon>Polyporales</taxon>
        <taxon>Phanerochaetaceae</taxon>
        <taxon>Phlebiopsis</taxon>
    </lineage>
</organism>
<dbReference type="EMBL" id="KN840521">
    <property type="protein sequence ID" value="KIP06284.1"/>
    <property type="molecule type" value="Genomic_DNA"/>
</dbReference>
<name>A0A0C3NMM5_PHLG1</name>